<feature type="domain" description="HTH araC/xylS-type" evidence="4">
    <location>
        <begin position="196"/>
        <end position="294"/>
    </location>
</feature>
<dbReference type="InterPro" id="IPR037923">
    <property type="entry name" value="HTH-like"/>
</dbReference>
<keyword evidence="3" id="KW-0804">Transcription</keyword>
<dbReference type="Gene3D" id="2.60.120.10">
    <property type="entry name" value="Jelly Rolls"/>
    <property type="match status" value="1"/>
</dbReference>
<evidence type="ECO:0000313" key="6">
    <source>
        <dbReference type="Proteomes" id="UP001162741"/>
    </source>
</evidence>
<dbReference type="SMART" id="SM00342">
    <property type="entry name" value="HTH_ARAC"/>
    <property type="match status" value="1"/>
</dbReference>
<dbReference type="InterPro" id="IPR018060">
    <property type="entry name" value="HTH_AraC"/>
</dbReference>
<keyword evidence="1" id="KW-0805">Transcription regulation</keyword>
<dbReference type="EMBL" id="CP107006">
    <property type="protein sequence ID" value="UYQ93140.1"/>
    <property type="molecule type" value="Genomic_DNA"/>
</dbReference>
<dbReference type="Gene3D" id="1.10.10.60">
    <property type="entry name" value="Homeodomain-like"/>
    <property type="match status" value="1"/>
</dbReference>
<evidence type="ECO:0000259" key="4">
    <source>
        <dbReference type="PROSITE" id="PS01124"/>
    </source>
</evidence>
<dbReference type="RefSeq" id="WP_264281267.1">
    <property type="nucleotide sequence ID" value="NZ_CP107006.1"/>
</dbReference>
<dbReference type="SUPFAM" id="SSF46689">
    <property type="entry name" value="Homeodomain-like"/>
    <property type="match status" value="1"/>
</dbReference>
<evidence type="ECO:0000313" key="5">
    <source>
        <dbReference type="EMBL" id="UYQ93140.1"/>
    </source>
</evidence>
<dbReference type="PROSITE" id="PS01124">
    <property type="entry name" value="HTH_ARAC_FAMILY_2"/>
    <property type="match status" value="1"/>
</dbReference>
<dbReference type="PRINTS" id="PR00032">
    <property type="entry name" value="HTHARAC"/>
</dbReference>
<evidence type="ECO:0000256" key="3">
    <source>
        <dbReference type="ARBA" id="ARBA00023163"/>
    </source>
</evidence>
<sequence length="306" mass="35315">MIDKREHIEIVSLPDYGQDEAPFIVSSICTLGDTFFEHNASPHRHDFYSIYWVRTGHLRHTIDTVTHEVSGNTLFFLAPGQVHKMEFSDKADGYMIAFHDAFMCLKDQAQLSSGINSGLFFNNHFSSVLTMPDEQQADFEWLVKTMVKEIERKDNDYESAFHGLLRYFLVLSSRIQNAVDTLAPDTHLSHNSSLFLQFKTLIEEKFRDLKNVSDYAGLLHIKPVLLNEVSKQLSGITAGEHIRNRIILEAQRYLYNTDLTAKEIAYNLGFEDPHYFSRFFKKYTNQTPSEFKEASRVNGVFTHQQA</sequence>
<reference evidence="5" key="1">
    <citation type="submission" date="2022-10" db="EMBL/GenBank/DDBJ databases">
        <title>Chitinophaga sp. nov., isolated from soil.</title>
        <authorList>
            <person name="Jeon C.O."/>
        </authorList>
    </citation>
    <scope>NUCLEOTIDE SEQUENCE</scope>
    <source>
        <strain evidence="5">R8</strain>
    </source>
</reference>
<dbReference type="InterPro" id="IPR020449">
    <property type="entry name" value="Tscrpt_reg_AraC-type_HTH"/>
</dbReference>
<dbReference type="Pfam" id="PF12833">
    <property type="entry name" value="HTH_18"/>
    <property type="match status" value="1"/>
</dbReference>
<name>A0ABY6J0I2_9BACT</name>
<evidence type="ECO:0000256" key="1">
    <source>
        <dbReference type="ARBA" id="ARBA00023015"/>
    </source>
</evidence>
<dbReference type="SUPFAM" id="SSF51215">
    <property type="entry name" value="Regulatory protein AraC"/>
    <property type="match status" value="1"/>
</dbReference>
<keyword evidence="6" id="KW-1185">Reference proteome</keyword>
<evidence type="ECO:0000256" key="2">
    <source>
        <dbReference type="ARBA" id="ARBA00023125"/>
    </source>
</evidence>
<gene>
    <name evidence="5" type="ORF">MKQ68_23955</name>
</gene>
<organism evidence="5 6">
    <name type="scientific">Chitinophaga horti</name>
    <dbReference type="NCBI Taxonomy" id="2920382"/>
    <lineage>
        <taxon>Bacteria</taxon>
        <taxon>Pseudomonadati</taxon>
        <taxon>Bacteroidota</taxon>
        <taxon>Chitinophagia</taxon>
        <taxon>Chitinophagales</taxon>
        <taxon>Chitinophagaceae</taxon>
        <taxon>Chitinophaga</taxon>
    </lineage>
</organism>
<dbReference type="PANTHER" id="PTHR43280:SF32">
    <property type="entry name" value="TRANSCRIPTIONAL REGULATORY PROTEIN"/>
    <property type="match status" value="1"/>
</dbReference>
<accession>A0ABY6J0I2</accession>
<dbReference type="InterPro" id="IPR003313">
    <property type="entry name" value="AraC-bd"/>
</dbReference>
<keyword evidence="2" id="KW-0238">DNA-binding</keyword>
<dbReference type="Pfam" id="PF02311">
    <property type="entry name" value="AraC_binding"/>
    <property type="match status" value="1"/>
</dbReference>
<proteinExistence type="predicted"/>
<dbReference type="InterPro" id="IPR009057">
    <property type="entry name" value="Homeodomain-like_sf"/>
</dbReference>
<dbReference type="PANTHER" id="PTHR43280">
    <property type="entry name" value="ARAC-FAMILY TRANSCRIPTIONAL REGULATOR"/>
    <property type="match status" value="1"/>
</dbReference>
<protein>
    <submittedName>
        <fullName evidence="5">AraC family transcriptional regulator</fullName>
    </submittedName>
</protein>
<dbReference type="Proteomes" id="UP001162741">
    <property type="component" value="Chromosome"/>
</dbReference>
<dbReference type="InterPro" id="IPR014710">
    <property type="entry name" value="RmlC-like_jellyroll"/>
</dbReference>